<evidence type="ECO:0000256" key="6">
    <source>
        <dbReference type="HAMAP-Rule" id="MF_01007"/>
    </source>
</evidence>
<dbReference type="SUPFAM" id="SSF81799">
    <property type="entry name" value="Putative methyltransferase TM0872, insert domain"/>
    <property type="match status" value="1"/>
</dbReference>
<evidence type="ECO:0000256" key="7">
    <source>
        <dbReference type="SAM" id="MobiDB-lite"/>
    </source>
</evidence>
<keyword evidence="3 6" id="KW-0489">Methyltransferase</keyword>
<dbReference type="GO" id="GO:0005737">
    <property type="term" value="C:cytoplasm"/>
    <property type="evidence" value="ECO:0007669"/>
    <property type="project" value="UniProtKB-SubCell"/>
</dbReference>
<keyword evidence="2 6" id="KW-0698">rRNA processing</keyword>
<comment type="catalytic activity">
    <reaction evidence="6">
        <text>cytidine(1402) in 16S rRNA + S-adenosyl-L-methionine = N(4)-methylcytidine(1402) in 16S rRNA + S-adenosyl-L-homocysteine + H(+)</text>
        <dbReference type="Rhea" id="RHEA:42928"/>
        <dbReference type="Rhea" id="RHEA-COMP:10286"/>
        <dbReference type="Rhea" id="RHEA-COMP:10287"/>
        <dbReference type="ChEBI" id="CHEBI:15378"/>
        <dbReference type="ChEBI" id="CHEBI:57856"/>
        <dbReference type="ChEBI" id="CHEBI:59789"/>
        <dbReference type="ChEBI" id="CHEBI:74506"/>
        <dbReference type="ChEBI" id="CHEBI:82748"/>
        <dbReference type="EC" id="2.1.1.199"/>
    </reaction>
</comment>
<keyword evidence="5 6" id="KW-0949">S-adenosyl-L-methionine</keyword>
<organism evidence="8 9">
    <name type="scientific">Candidatus Zambryskibacteria bacterium RIFCSPLOWO2_12_FULL_39_23</name>
    <dbReference type="NCBI Taxonomy" id="1802776"/>
    <lineage>
        <taxon>Bacteria</taxon>
        <taxon>Candidatus Zambryskiibacteriota</taxon>
    </lineage>
</organism>
<evidence type="ECO:0000256" key="3">
    <source>
        <dbReference type="ARBA" id="ARBA00022603"/>
    </source>
</evidence>
<proteinExistence type="inferred from homology"/>
<dbReference type="PANTHER" id="PTHR11265:SF0">
    <property type="entry name" value="12S RRNA N4-METHYLCYTIDINE METHYLTRANSFERASE"/>
    <property type="match status" value="1"/>
</dbReference>
<dbReference type="InterPro" id="IPR023397">
    <property type="entry name" value="SAM-dep_MeTrfase_MraW_recog"/>
</dbReference>
<dbReference type="AlphaFoldDB" id="A0A1G2UT79"/>
<keyword evidence="6" id="KW-0963">Cytoplasm</keyword>
<feature type="binding site" evidence="6">
    <location>
        <position position="102"/>
    </location>
    <ligand>
        <name>S-adenosyl-L-methionine</name>
        <dbReference type="ChEBI" id="CHEBI:59789"/>
    </ligand>
</feature>
<comment type="similarity">
    <text evidence="1 6">Belongs to the methyltransferase superfamily. RsmH family.</text>
</comment>
<feature type="binding site" evidence="6">
    <location>
        <begin position="34"/>
        <end position="36"/>
    </location>
    <ligand>
        <name>S-adenosyl-L-methionine</name>
        <dbReference type="ChEBI" id="CHEBI:59789"/>
    </ligand>
</feature>
<evidence type="ECO:0000256" key="5">
    <source>
        <dbReference type="ARBA" id="ARBA00022691"/>
    </source>
</evidence>
<dbReference type="GO" id="GO:0070475">
    <property type="term" value="P:rRNA base methylation"/>
    <property type="evidence" value="ECO:0007669"/>
    <property type="project" value="UniProtKB-UniRule"/>
</dbReference>
<dbReference type="EMBL" id="MHWT01000014">
    <property type="protein sequence ID" value="OHB12599.1"/>
    <property type="molecule type" value="Genomic_DNA"/>
</dbReference>
<feature type="binding site" evidence="6">
    <location>
        <position position="81"/>
    </location>
    <ligand>
        <name>S-adenosyl-L-methionine</name>
        <dbReference type="ChEBI" id="CHEBI:59789"/>
    </ligand>
</feature>
<dbReference type="SUPFAM" id="SSF53335">
    <property type="entry name" value="S-adenosyl-L-methionine-dependent methyltransferases"/>
    <property type="match status" value="1"/>
</dbReference>
<dbReference type="GO" id="GO:0071424">
    <property type="term" value="F:rRNA (cytosine-N4-)-methyltransferase activity"/>
    <property type="evidence" value="ECO:0007669"/>
    <property type="project" value="UniProtKB-UniRule"/>
</dbReference>
<comment type="subcellular location">
    <subcellularLocation>
        <location evidence="6">Cytoplasm</location>
    </subcellularLocation>
</comment>
<dbReference type="Proteomes" id="UP000176558">
    <property type="component" value="Unassembled WGS sequence"/>
</dbReference>
<feature type="binding site" evidence="6">
    <location>
        <position position="54"/>
    </location>
    <ligand>
        <name>S-adenosyl-L-methionine</name>
        <dbReference type="ChEBI" id="CHEBI:59789"/>
    </ligand>
</feature>
<feature type="binding site" evidence="6">
    <location>
        <position position="109"/>
    </location>
    <ligand>
        <name>S-adenosyl-L-methionine</name>
        <dbReference type="ChEBI" id="CHEBI:59789"/>
    </ligand>
</feature>
<dbReference type="Gene3D" id="1.10.150.170">
    <property type="entry name" value="Putative methyltransferase TM0872, insert domain"/>
    <property type="match status" value="1"/>
</dbReference>
<dbReference type="NCBIfam" id="TIGR00006">
    <property type="entry name" value="16S rRNA (cytosine(1402)-N(4))-methyltransferase RsmH"/>
    <property type="match status" value="1"/>
</dbReference>
<evidence type="ECO:0000256" key="1">
    <source>
        <dbReference type="ARBA" id="ARBA00010396"/>
    </source>
</evidence>
<accession>A0A1G2UT79</accession>
<comment type="function">
    <text evidence="6">Specifically methylates the N4 position of cytidine in position 1402 (C1402) of 16S rRNA.</text>
</comment>
<dbReference type="PANTHER" id="PTHR11265">
    <property type="entry name" value="S-ADENOSYL-METHYLTRANSFERASE MRAW"/>
    <property type="match status" value="1"/>
</dbReference>
<dbReference type="PIRSF" id="PIRSF004486">
    <property type="entry name" value="MraW"/>
    <property type="match status" value="1"/>
</dbReference>
<feature type="region of interest" description="Disordered" evidence="7">
    <location>
        <begin position="279"/>
        <end position="300"/>
    </location>
</feature>
<dbReference type="InterPro" id="IPR029063">
    <property type="entry name" value="SAM-dependent_MTases_sf"/>
</dbReference>
<protein>
    <recommendedName>
        <fullName evidence="6">Ribosomal RNA small subunit methyltransferase H</fullName>
        <ecNumber evidence="6">2.1.1.199</ecNumber>
    </recommendedName>
    <alternativeName>
        <fullName evidence="6">16S rRNA m(4)C1402 methyltransferase</fullName>
    </alternativeName>
    <alternativeName>
        <fullName evidence="6">rRNA (cytosine-N(4)-)-methyltransferase RsmH</fullName>
    </alternativeName>
</protein>
<sequence>MNFMTHIPVLLHEVIDGLALKPGDIFVDGTLGGGGHSEEVLKRFGNRVKIIGIDLDSDAVRRSEERLGQSQGDIKFIEGSFRNLNAILDSLNIKGVDKILLDLGLSSNQFEESGRGFSFQKNEPLIMSFKKDLKEADLTAKEILNTWDLENIITIIKSYGEEKFAWKIAKAIVERREVKPIETTFDLVEIIKSATPKFYHHRKIHPTTKTFQALRITVNDEIESLKEGIRKGFERLNNGGRLAVISFHSLEDRVVKQFFKEKGTEGQAKILTKRPIIPSDEEIGQNPRSRSSKLRIIEKT</sequence>
<comment type="caution">
    <text evidence="8">The sequence shown here is derived from an EMBL/GenBank/DDBJ whole genome shotgun (WGS) entry which is preliminary data.</text>
</comment>
<reference evidence="8 9" key="1">
    <citation type="journal article" date="2016" name="Nat. Commun.">
        <title>Thousands of microbial genomes shed light on interconnected biogeochemical processes in an aquifer system.</title>
        <authorList>
            <person name="Anantharaman K."/>
            <person name="Brown C.T."/>
            <person name="Hug L.A."/>
            <person name="Sharon I."/>
            <person name="Castelle C.J."/>
            <person name="Probst A.J."/>
            <person name="Thomas B.C."/>
            <person name="Singh A."/>
            <person name="Wilkins M.J."/>
            <person name="Karaoz U."/>
            <person name="Brodie E.L."/>
            <person name="Williams K.H."/>
            <person name="Hubbard S.S."/>
            <person name="Banfield J.F."/>
        </authorList>
    </citation>
    <scope>NUCLEOTIDE SEQUENCE [LARGE SCALE GENOMIC DNA]</scope>
</reference>
<gene>
    <name evidence="6" type="primary">rsmH</name>
    <name evidence="8" type="ORF">A3G99_02145</name>
</gene>
<evidence type="ECO:0000256" key="2">
    <source>
        <dbReference type="ARBA" id="ARBA00022552"/>
    </source>
</evidence>
<evidence type="ECO:0000256" key="4">
    <source>
        <dbReference type="ARBA" id="ARBA00022679"/>
    </source>
</evidence>
<dbReference type="InterPro" id="IPR002903">
    <property type="entry name" value="RsmH"/>
</dbReference>
<dbReference type="Gene3D" id="3.40.50.150">
    <property type="entry name" value="Vaccinia Virus protein VP39"/>
    <property type="match status" value="1"/>
</dbReference>
<name>A0A1G2UT79_9BACT</name>
<keyword evidence="4 6" id="KW-0808">Transferase</keyword>
<evidence type="ECO:0000313" key="8">
    <source>
        <dbReference type="EMBL" id="OHB12599.1"/>
    </source>
</evidence>
<evidence type="ECO:0000313" key="9">
    <source>
        <dbReference type="Proteomes" id="UP000176558"/>
    </source>
</evidence>
<dbReference type="HAMAP" id="MF_01007">
    <property type="entry name" value="16SrRNA_methyltr_H"/>
    <property type="match status" value="1"/>
</dbReference>
<dbReference type="EC" id="2.1.1.199" evidence="6"/>
<dbReference type="Pfam" id="PF01795">
    <property type="entry name" value="Methyltransf_5"/>
    <property type="match status" value="1"/>
</dbReference>